<dbReference type="RefSeq" id="WP_126536422.1">
    <property type="nucleotide sequence ID" value="NZ_BSPM01000008.1"/>
</dbReference>
<gene>
    <name evidence="2" type="ORF">EDD54_0767</name>
</gene>
<dbReference type="AlphaFoldDB" id="A0A4R6RK11"/>
<proteinExistence type="predicted"/>
<name>A0A4R6RK11_9HYPH</name>
<feature type="chain" id="PRO_5020805839" evidence="1">
    <location>
        <begin position="22"/>
        <end position="120"/>
    </location>
</feature>
<keyword evidence="3" id="KW-1185">Reference proteome</keyword>
<evidence type="ECO:0000313" key="3">
    <source>
        <dbReference type="Proteomes" id="UP000294547"/>
    </source>
</evidence>
<comment type="caution">
    <text evidence="2">The sequence shown here is derived from an EMBL/GenBank/DDBJ whole genome shotgun (WGS) entry which is preliminary data.</text>
</comment>
<dbReference type="OrthoDB" id="8085080at2"/>
<feature type="signal peptide" evidence="1">
    <location>
        <begin position="1"/>
        <end position="21"/>
    </location>
</feature>
<dbReference type="EMBL" id="SNXY01000006">
    <property type="protein sequence ID" value="TDP86883.1"/>
    <property type="molecule type" value="Genomic_DNA"/>
</dbReference>
<keyword evidence="1" id="KW-0732">Signal</keyword>
<accession>A0A4R6RK11</accession>
<evidence type="ECO:0000256" key="1">
    <source>
        <dbReference type="SAM" id="SignalP"/>
    </source>
</evidence>
<protein>
    <submittedName>
        <fullName evidence="2">Uncharacterized protein</fullName>
    </submittedName>
</protein>
<reference evidence="2 3" key="1">
    <citation type="submission" date="2019-03" db="EMBL/GenBank/DDBJ databases">
        <title>Genomic Encyclopedia of Type Strains, Phase IV (KMG-IV): sequencing the most valuable type-strain genomes for metagenomic binning, comparative biology and taxonomic classification.</title>
        <authorList>
            <person name="Goeker M."/>
        </authorList>
    </citation>
    <scope>NUCLEOTIDE SEQUENCE [LARGE SCALE GENOMIC DNA]</scope>
    <source>
        <strain evidence="2 3">DSM 102969</strain>
    </source>
</reference>
<organism evidence="2 3">
    <name type="scientific">Oharaeibacter diazotrophicus</name>
    <dbReference type="NCBI Taxonomy" id="1920512"/>
    <lineage>
        <taxon>Bacteria</taxon>
        <taxon>Pseudomonadati</taxon>
        <taxon>Pseudomonadota</taxon>
        <taxon>Alphaproteobacteria</taxon>
        <taxon>Hyphomicrobiales</taxon>
        <taxon>Pleomorphomonadaceae</taxon>
        <taxon>Oharaeibacter</taxon>
    </lineage>
</organism>
<dbReference type="Proteomes" id="UP000294547">
    <property type="component" value="Unassembled WGS sequence"/>
</dbReference>
<evidence type="ECO:0000313" key="2">
    <source>
        <dbReference type="EMBL" id="TDP86883.1"/>
    </source>
</evidence>
<sequence>MSKLGALVLAGVVAFALPAAAKTYFNVNWQPRVLLGVGQKAVVHGIRNETCGRAAPSFAAIKASLPKPKFGVFSDGGAGWRYSGRCNGFVPARGIAYTAKKTGVETFFLEGDQIEVTVRP</sequence>